<dbReference type="PANTHER" id="PTHR34997">
    <property type="entry name" value="AM15"/>
    <property type="match status" value="1"/>
</dbReference>
<proteinExistence type="predicted"/>
<reference evidence="6 7" key="1">
    <citation type="submission" date="2016-04" db="EMBL/GenBank/DDBJ databases">
        <title>A degradative enzymes factory behind the ericoid mycorrhizal symbiosis.</title>
        <authorList>
            <consortium name="DOE Joint Genome Institute"/>
            <person name="Martino E."/>
            <person name="Morin E."/>
            <person name="Grelet G."/>
            <person name="Kuo A."/>
            <person name="Kohler A."/>
            <person name="Daghino S."/>
            <person name="Barry K."/>
            <person name="Choi C."/>
            <person name="Cichocki N."/>
            <person name="Clum A."/>
            <person name="Copeland A."/>
            <person name="Hainaut M."/>
            <person name="Haridas S."/>
            <person name="Labutti K."/>
            <person name="Lindquist E."/>
            <person name="Lipzen A."/>
            <person name="Khouja H.-R."/>
            <person name="Murat C."/>
            <person name="Ohm R."/>
            <person name="Olson A."/>
            <person name="Spatafora J."/>
            <person name="Veneault-Fourrey C."/>
            <person name="Henrissat B."/>
            <person name="Grigoriev I."/>
            <person name="Martin F."/>
            <person name="Perotto S."/>
        </authorList>
    </citation>
    <scope>NUCLEOTIDE SEQUENCE [LARGE SCALE GENOMIC DNA]</scope>
    <source>
        <strain evidence="6 7">F</strain>
    </source>
</reference>
<evidence type="ECO:0000259" key="5">
    <source>
        <dbReference type="PROSITE" id="PS51782"/>
    </source>
</evidence>
<evidence type="ECO:0000313" key="6">
    <source>
        <dbReference type="EMBL" id="PMD44506.1"/>
    </source>
</evidence>
<name>A0A2J6S155_HYAVF</name>
<dbReference type="SMART" id="SM00257">
    <property type="entry name" value="LysM"/>
    <property type="match status" value="1"/>
</dbReference>
<dbReference type="Proteomes" id="UP000235786">
    <property type="component" value="Unassembled WGS sequence"/>
</dbReference>
<evidence type="ECO:0000256" key="4">
    <source>
        <dbReference type="SAM" id="SignalP"/>
    </source>
</evidence>
<dbReference type="STRING" id="1149755.A0A2J6S155"/>
<dbReference type="EMBL" id="KZ613941">
    <property type="protein sequence ID" value="PMD44506.1"/>
    <property type="molecule type" value="Genomic_DNA"/>
</dbReference>
<dbReference type="InterPro" id="IPR052210">
    <property type="entry name" value="LysM1-like"/>
</dbReference>
<keyword evidence="7" id="KW-1185">Reference proteome</keyword>
<dbReference type="GO" id="GO:0008061">
    <property type="term" value="F:chitin binding"/>
    <property type="evidence" value="ECO:0007669"/>
    <property type="project" value="UniProtKB-KW"/>
</dbReference>
<dbReference type="OrthoDB" id="5985073at2759"/>
<evidence type="ECO:0000256" key="3">
    <source>
        <dbReference type="SAM" id="MobiDB-lite"/>
    </source>
</evidence>
<feature type="domain" description="LysM" evidence="5">
    <location>
        <begin position="173"/>
        <end position="219"/>
    </location>
</feature>
<dbReference type="SUPFAM" id="SSF54106">
    <property type="entry name" value="LysM domain"/>
    <property type="match status" value="1"/>
</dbReference>
<feature type="chain" id="PRO_5014354825" description="LysM domain-containing protein" evidence="4">
    <location>
        <begin position="24"/>
        <end position="370"/>
    </location>
</feature>
<accession>A0A2J6S155</accession>
<gene>
    <name evidence="6" type="ORF">L207DRAFT_525831</name>
</gene>
<evidence type="ECO:0000313" key="7">
    <source>
        <dbReference type="Proteomes" id="UP000235786"/>
    </source>
</evidence>
<dbReference type="AlphaFoldDB" id="A0A2J6S155"/>
<dbReference type="PANTHER" id="PTHR34997:SF1">
    <property type="entry name" value="PEPTIDOGLYCAN-BINDING LYSIN DOMAIN"/>
    <property type="match status" value="1"/>
</dbReference>
<keyword evidence="4" id="KW-0732">Signal</keyword>
<dbReference type="Gene3D" id="3.10.350.10">
    <property type="entry name" value="LysM domain"/>
    <property type="match status" value="1"/>
</dbReference>
<evidence type="ECO:0000256" key="2">
    <source>
        <dbReference type="ARBA" id="ARBA00023026"/>
    </source>
</evidence>
<sequence length="370" mass="38618">MLFQRVAIIFAMALTTLAQSALASPSACEVYTVVESAFAIKACFTLNTVISIESVTPVYVTNAPTCITTVVTASTTLSPSDANQNSATTLLRSIGAQNTLATISATLNDAPSVIQLSSSALSTPTTVVSPITTASPLATSSSTTSTSAAPSSSTCNVAPPLPTQEGTTPYCCEWYIVQPGDTCEIITSGLGITAGTIYELNPELYADCYNLALGNAYCVSGSPQIVPAPTLFYILAEDSSTVADGEVVVGGHSDHAIMGFNLPWGEEPLTFTYDPATGFLETEGYYVYAIRFTDSGPLLLVTYTASDGMNTPGAYPLVCIVTLGQKLYCQVDGGAYDRLYLFSYSGQLGLGIDNGTITHVAALDLFLESA</sequence>
<feature type="region of interest" description="Disordered" evidence="3">
    <location>
        <begin position="136"/>
        <end position="156"/>
    </location>
</feature>
<dbReference type="InterPro" id="IPR018392">
    <property type="entry name" value="LysM"/>
</dbReference>
<evidence type="ECO:0000256" key="1">
    <source>
        <dbReference type="ARBA" id="ARBA00022669"/>
    </source>
</evidence>
<feature type="compositionally biased region" description="Low complexity" evidence="3">
    <location>
        <begin position="136"/>
        <end position="154"/>
    </location>
</feature>
<dbReference type="PROSITE" id="PS51782">
    <property type="entry name" value="LYSM"/>
    <property type="match status" value="1"/>
</dbReference>
<protein>
    <recommendedName>
        <fullName evidence="5">LysM domain-containing protein</fullName>
    </recommendedName>
</protein>
<dbReference type="CDD" id="cd00118">
    <property type="entry name" value="LysM"/>
    <property type="match status" value="1"/>
</dbReference>
<feature type="signal peptide" evidence="4">
    <location>
        <begin position="1"/>
        <end position="23"/>
    </location>
</feature>
<organism evidence="6 7">
    <name type="scientific">Hyaloscypha variabilis (strain UAMH 11265 / GT02V1 / F)</name>
    <name type="common">Meliniomyces variabilis</name>
    <dbReference type="NCBI Taxonomy" id="1149755"/>
    <lineage>
        <taxon>Eukaryota</taxon>
        <taxon>Fungi</taxon>
        <taxon>Dikarya</taxon>
        <taxon>Ascomycota</taxon>
        <taxon>Pezizomycotina</taxon>
        <taxon>Leotiomycetes</taxon>
        <taxon>Helotiales</taxon>
        <taxon>Hyaloscyphaceae</taxon>
        <taxon>Hyaloscypha</taxon>
        <taxon>Hyaloscypha variabilis</taxon>
    </lineage>
</organism>
<keyword evidence="2" id="KW-0843">Virulence</keyword>
<keyword evidence="1" id="KW-0147">Chitin-binding</keyword>
<dbReference type="InterPro" id="IPR036779">
    <property type="entry name" value="LysM_dom_sf"/>
</dbReference>